<dbReference type="EMBL" id="KV454435">
    <property type="protein sequence ID" value="ODQ78355.1"/>
    <property type="molecule type" value="Genomic_DNA"/>
</dbReference>
<proteinExistence type="predicted"/>
<dbReference type="GeneID" id="30147284"/>
<organism evidence="1 2">
    <name type="scientific">Babjeviella inositovora NRRL Y-12698</name>
    <dbReference type="NCBI Taxonomy" id="984486"/>
    <lineage>
        <taxon>Eukaryota</taxon>
        <taxon>Fungi</taxon>
        <taxon>Dikarya</taxon>
        <taxon>Ascomycota</taxon>
        <taxon>Saccharomycotina</taxon>
        <taxon>Pichiomycetes</taxon>
        <taxon>Serinales incertae sedis</taxon>
        <taxon>Babjeviella</taxon>
    </lineage>
</organism>
<dbReference type="AlphaFoldDB" id="A0A1E3QKZ7"/>
<dbReference type="RefSeq" id="XP_018983683.1">
    <property type="nucleotide sequence ID" value="XM_019129431.1"/>
</dbReference>
<dbReference type="Proteomes" id="UP000094336">
    <property type="component" value="Unassembled WGS sequence"/>
</dbReference>
<evidence type="ECO:0000313" key="2">
    <source>
        <dbReference type="Proteomes" id="UP000094336"/>
    </source>
</evidence>
<name>A0A1E3QKZ7_9ASCO</name>
<keyword evidence="2" id="KW-1185">Reference proteome</keyword>
<evidence type="ECO:0000313" key="1">
    <source>
        <dbReference type="EMBL" id="ODQ78355.1"/>
    </source>
</evidence>
<accession>A0A1E3QKZ7</accession>
<protein>
    <submittedName>
        <fullName evidence="1">Uncharacterized protein</fullName>
    </submittedName>
</protein>
<reference evidence="2" key="1">
    <citation type="submission" date="2016-05" db="EMBL/GenBank/DDBJ databases">
        <title>Comparative genomics of biotechnologically important yeasts.</title>
        <authorList>
            <consortium name="DOE Joint Genome Institute"/>
            <person name="Riley R."/>
            <person name="Haridas S."/>
            <person name="Wolfe K.H."/>
            <person name="Lopes M.R."/>
            <person name="Hittinger C.T."/>
            <person name="Goker M."/>
            <person name="Salamov A."/>
            <person name="Wisecaver J."/>
            <person name="Long T.M."/>
            <person name="Aerts A.L."/>
            <person name="Barry K."/>
            <person name="Choi C."/>
            <person name="Clum A."/>
            <person name="Coughlan A.Y."/>
            <person name="Deshpande S."/>
            <person name="Douglass A.P."/>
            <person name="Hanson S.J."/>
            <person name="Klenk H.-P."/>
            <person name="Labutti K."/>
            <person name="Lapidus A."/>
            <person name="Lindquist E."/>
            <person name="Lipzen A."/>
            <person name="Meier-Kolthoff J.P."/>
            <person name="Ohm R.A."/>
            <person name="Otillar R.P."/>
            <person name="Pangilinan J."/>
            <person name="Peng Y."/>
            <person name="Rokas A."/>
            <person name="Rosa C.A."/>
            <person name="Scheuner C."/>
            <person name="Sibirny A.A."/>
            <person name="Slot J.C."/>
            <person name="Stielow J.B."/>
            <person name="Sun H."/>
            <person name="Kurtzman C.P."/>
            <person name="Blackwell M."/>
            <person name="Grigoriev I.V."/>
            <person name="Jeffries T.W."/>
        </authorList>
    </citation>
    <scope>NUCLEOTIDE SEQUENCE [LARGE SCALE GENOMIC DNA]</scope>
    <source>
        <strain evidence="2">NRRL Y-12698</strain>
    </source>
</reference>
<gene>
    <name evidence="1" type="ORF">BABINDRAFT_162597</name>
</gene>
<sequence length="74" mass="8794">MVFAFNIYRARIIIFIQRGADTSPPSVNDWRINNTNTHEGLSLRRDMIQLHLIHFLYSLITAERKYQSQDVHHL</sequence>